<keyword evidence="2" id="KW-0328">Glycosyltransferase</keyword>
<evidence type="ECO:0000313" key="7">
    <source>
        <dbReference type="EMBL" id="KAK0599711.1"/>
    </source>
</evidence>
<keyword evidence="3" id="KW-0808">Transferase</keyword>
<accession>A0AA39W2H6</accession>
<dbReference type="PANTHER" id="PTHR20961:SF108">
    <property type="entry name" value="GLYCOSYLTRANSFERASE"/>
    <property type="match status" value="1"/>
</dbReference>
<proteinExistence type="predicted"/>
<evidence type="ECO:0000256" key="4">
    <source>
        <dbReference type="ARBA" id="ARBA00023180"/>
    </source>
</evidence>
<dbReference type="InterPro" id="IPR049625">
    <property type="entry name" value="Glyco_transf_61_cat"/>
</dbReference>
<dbReference type="GO" id="GO:0016763">
    <property type="term" value="F:pentosyltransferase activity"/>
    <property type="evidence" value="ECO:0007669"/>
    <property type="project" value="UniProtKB-ARBA"/>
</dbReference>
<feature type="compositionally biased region" description="Polar residues" evidence="5">
    <location>
        <begin position="223"/>
        <end position="235"/>
    </location>
</feature>
<dbReference type="EMBL" id="JAUESC010000003">
    <property type="protein sequence ID" value="KAK0599711.1"/>
    <property type="molecule type" value="Genomic_DNA"/>
</dbReference>
<dbReference type="GO" id="GO:0000139">
    <property type="term" value="C:Golgi membrane"/>
    <property type="evidence" value="ECO:0007669"/>
    <property type="project" value="UniProtKB-SubCell"/>
</dbReference>
<keyword evidence="4" id="KW-0325">Glycoprotein</keyword>
<evidence type="ECO:0000256" key="3">
    <source>
        <dbReference type="ARBA" id="ARBA00022679"/>
    </source>
</evidence>
<reference evidence="7" key="1">
    <citation type="journal article" date="2022" name="Plant J.">
        <title>Strategies of tolerance reflected in two North American maple genomes.</title>
        <authorList>
            <person name="McEvoy S.L."/>
            <person name="Sezen U.U."/>
            <person name="Trouern-Trend A."/>
            <person name="McMahon S.M."/>
            <person name="Schaberg P.G."/>
            <person name="Yang J."/>
            <person name="Wegrzyn J.L."/>
            <person name="Swenson N.G."/>
        </authorList>
    </citation>
    <scope>NUCLEOTIDE SEQUENCE</scope>
    <source>
        <strain evidence="7">NS2018</strain>
    </source>
</reference>
<comment type="subcellular location">
    <subcellularLocation>
        <location evidence="1">Golgi apparatus membrane</location>
        <topology evidence="1">Single-pass type II membrane protein</topology>
    </subcellularLocation>
</comment>
<gene>
    <name evidence="7" type="ORF">LWI29_007884</name>
</gene>
<comment type="caution">
    <text evidence="7">The sequence shown here is derived from an EMBL/GenBank/DDBJ whole genome shotgun (WGS) entry which is preliminary data.</text>
</comment>
<keyword evidence="8" id="KW-1185">Reference proteome</keyword>
<organism evidence="7 8">
    <name type="scientific">Acer saccharum</name>
    <name type="common">Sugar maple</name>
    <dbReference type="NCBI Taxonomy" id="4024"/>
    <lineage>
        <taxon>Eukaryota</taxon>
        <taxon>Viridiplantae</taxon>
        <taxon>Streptophyta</taxon>
        <taxon>Embryophyta</taxon>
        <taxon>Tracheophyta</taxon>
        <taxon>Spermatophyta</taxon>
        <taxon>Magnoliopsida</taxon>
        <taxon>eudicotyledons</taxon>
        <taxon>Gunneridae</taxon>
        <taxon>Pentapetalae</taxon>
        <taxon>rosids</taxon>
        <taxon>malvids</taxon>
        <taxon>Sapindales</taxon>
        <taxon>Sapindaceae</taxon>
        <taxon>Hippocastanoideae</taxon>
        <taxon>Acereae</taxon>
        <taxon>Acer</taxon>
    </lineage>
</organism>
<name>A0AA39W2H6_ACESA</name>
<dbReference type="PANTHER" id="PTHR20961">
    <property type="entry name" value="GLYCOSYLTRANSFERASE"/>
    <property type="match status" value="1"/>
</dbReference>
<evidence type="ECO:0000313" key="8">
    <source>
        <dbReference type="Proteomes" id="UP001168877"/>
    </source>
</evidence>
<protein>
    <recommendedName>
        <fullName evidence="6">Glycosyltransferase 61 catalytic domain-containing protein</fullName>
    </recommendedName>
</protein>
<evidence type="ECO:0000256" key="1">
    <source>
        <dbReference type="ARBA" id="ARBA00004323"/>
    </source>
</evidence>
<evidence type="ECO:0000256" key="2">
    <source>
        <dbReference type="ARBA" id="ARBA00022676"/>
    </source>
</evidence>
<feature type="domain" description="Glycosyltransferase 61 catalytic" evidence="6">
    <location>
        <begin position="551"/>
        <end position="650"/>
    </location>
</feature>
<sequence length="745" mass="84772">MKWVSLSPVRILNENSNSSMAPCSFTHDIPAVVFSSSGFIGNQFHEINEIIIPLFITTCHFRSCLKFVITDFKPWWVSKYRKILKHLFRYEVINPAVNSSVHCFPGAVVGLKNHDYLAFNMSDILGGYSMFDFRNFLRQSYNLKIKNVKFNKSEKKPVLMLLSRQNSRRFLNENEMEMVDSMKELGFEVVFFFKKKKLQSIIKGRKMAQQTEETRANKGHPATAQSRNKTGQKQAHNYKKQGKQTTAKQKQHKTQQRQNKADQNVVIRPNRMLSLDKFTEEVNKCNVMVGVHGAGLMNEVFLPDGAVVVQVVPLGLDWAASNYFGAPASKYQLRFWRDYIEEVLNEVIQEDTLKFQLRRFVRDEDRIQFENTGFSCLHSQISEVCVSERPLIIDNQTIYVPSSQLQLTKKMKLYGEVNAHHRVSPVQIVAGEQSANSSVPACHVTHDVPAVVFSGRGFAGNMYHEISEMIIPLFITTRHFQSQVKFVITDFNPKWVKKYSRVLKSLSGYDVINPAENGTVHCFPGGVIGLKYYGLMALNSSDLPGGYSMADFRKFLRESYSLKYENVVQIKRERPVLLLISRKNSRIFLNERQMIALMEEIGFEVVLVRPSGMSDLAKFSRVVNTCSVMVGAHGAGLTNEVFLPSGAVMVQVVLLGLEWGSTAYYGGPASDMGVQYLEYKIDPEESTLLKKFGRDHPIITDPDSIGTKGYYAFRSVYINGQNVNVNLTRFRETLVQAMELVDLDL</sequence>
<dbReference type="InterPro" id="IPR007657">
    <property type="entry name" value="Glycosyltransferase_61"/>
</dbReference>
<evidence type="ECO:0000259" key="6">
    <source>
        <dbReference type="Pfam" id="PF04577"/>
    </source>
</evidence>
<feature type="region of interest" description="Disordered" evidence="5">
    <location>
        <begin position="206"/>
        <end position="264"/>
    </location>
</feature>
<dbReference type="Pfam" id="PF04577">
    <property type="entry name" value="Glyco_transf_61"/>
    <property type="match status" value="1"/>
</dbReference>
<evidence type="ECO:0000256" key="5">
    <source>
        <dbReference type="SAM" id="MobiDB-lite"/>
    </source>
</evidence>
<dbReference type="Proteomes" id="UP001168877">
    <property type="component" value="Unassembled WGS sequence"/>
</dbReference>
<reference evidence="7" key="2">
    <citation type="submission" date="2023-06" db="EMBL/GenBank/DDBJ databases">
        <authorList>
            <person name="Swenson N.G."/>
            <person name="Wegrzyn J.L."/>
            <person name="Mcevoy S.L."/>
        </authorList>
    </citation>
    <scope>NUCLEOTIDE SEQUENCE</scope>
    <source>
        <strain evidence="7">NS2018</strain>
        <tissue evidence="7">Leaf</tissue>
    </source>
</reference>
<dbReference type="AlphaFoldDB" id="A0AA39W2H6"/>